<keyword evidence="5" id="KW-1185">Reference proteome</keyword>
<dbReference type="Gene3D" id="3.40.50.410">
    <property type="entry name" value="von Willebrand factor, type A domain"/>
    <property type="match status" value="1"/>
</dbReference>
<feature type="domain" description="VWFA" evidence="3">
    <location>
        <begin position="245"/>
        <end position="488"/>
    </location>
</feature>
<keyword evidence="1" id="KW-1133">Transmembrane helix</keyword>
<dbReference type="RefSeq" id="WP_149325877.1">
    <property type="nucleotide sequence ID" value="NZ_CP043504.1"/>
</dbReference>
<name>A0A5C1Y9Z3_9MICO</name>
<evidence type="ECO:0000313" key="4">
    <source>
        <dbReference type="EMBL" id="QEO10460.1"/>
    </source>
</evidence>
<dbReference type="PROSITE" id="PS51318">
    <property type="entry name" value="TAT"/>
    <property type="match status" value="1"/>
</dbReference>
<dbReference type="PROSITE" id="PS50234">
    <property type="entry name" value="VWFA"/>
    <property type="match status" value="1"/>
</dbReference>
<evidence type="ECO:0000313" key="5">
    <source>
        <dbReference type="Proteomes" id="UP000322159"/>
    </source>
</evidence>
<dbReference type="InterPro" id="IPR036465">
    <property type="entry name" value="vWFA_dom_sf"/>
</dbReference>
<keyword evidence="1" id="KW-0812">Transmembrane</keyword>
<dbReference type="SUPFAM" id="SSF53300">
    <property type="entry name" value="vWA-like"/>
    <property type="match status" value="1"/>
</dbReference>
<organism evidence="4 5">
    <name type="scientific">Protaetiibacter larvae</name>
    <dbReference type="NCBI Taxonomy" id="2592654"/>
    <lineage>
        <taxon>Bacteria</taxon>
        <taxon>Bacillati</taxon>
        <taxon>Actinomycetota</taxon>
        <taxon>Actinomycetes</taxon>
        <taxon>Micrococcales</taxon>
        <taxon>Microbacteriaceae</taxon>
        <taxon>Protaetiibacter</taxon>
    </lineage>
</organism>
<evidence type="ECO:0000256" key="1">
    <source>
        <dbReference type="SAM" id="Phobius"/>
    </source>
</evidence>
<sequence>MRSHRREGVVRRGLAALAALAAGVVVAALPAATAPSRAAIPAPEPGMAMLQVSVADYRDSDTTLAPLAGVTLGLFLVEPSARIDAVNGFATPDATHQLFFVCVSDLDGDCVFQVPIRSGVATVGATQTAPYMNLAPGQGQGVPEGTRLYLASLAAPNGYYANPFWQTGPLSPSGGDPLIELRHVWQSPRLVANTSYLSGDDWISSPGLQTAPQNTAPNYTRRIASSGVVAFSRFNLDMIDQCGLDVAFIVDVSSSVATTSAGNPDPVGRLKGAMDAFVDALRGTPSRVALYTFGTDSPAYGTMFGANSPLVSVATTGEATAFKNRYAGWTTAGWPTNYTNWDRGFAAAADANGPPGSPTHVDLAVFLTDGNPTVYGRSPLVNPNNPNSALKDTTSGYTRFRELSAGLGSANLLKEQGTRILAVGVGAGVAGTGAAANLRTVSGRDAFGGANFLEADYLQTSDYVAAGNALRDVVLASCAPSLSVIKRIVPATGPQFDGDGNITNAYLPGDAWTFEGSSIGATPVAIANPVEQTDLGTGALSFDLSFGSEATDLVGQIRVEEQNATAPHSTFTPLPAQTRCVERSTGADVPITATPDAGEPNTAFSVSIGAQQIVSCTVYNQEPPRSVPASVVVHKMWELHSAVGVSSLPDGAQPSGMSAALEITGPDADTLTPQQWSVERTGYNLVTPAAESPANSVRIDEQATIEGMPGCTITDRNIRPGPAGPPGTDPVDPGVVHPLVAGVNEWTITNVVSCASTLTLIKDVTNGVLDTPAGENLWTLNAIATPSVGVLPLEQFSGLTGVTSEVVPDAPYSLREDRPAAAAPDSPEHETYHYQQHDIRSIPLVYPSSSGSWDCGPAGTTSRDFSLSAEGAIIVPLGMHYECTARNTTAFMTVAKIVDDGSADPDDFRFGAAWIPPLLVPEAQATVHIFAPGEEQSLVPGQHYRLFETDAPGYLLTSLSCEAGGVAVDPSDFVLLPGAEVACVAHNGRAAIAATGVSTPAWLLPAGLLLLLLGAAGLAIGRRRQRRFE</sequence>
<feature type="transmembrane region" description="Helical" evidence="1">
    <location>
        <begin position="1002"/>
        <end position="1021"/>
    </location>
</feature>
<dbReference type="InterPro" id="IPR045826">
    <property type="entry name" value="SpaA_PFL_dom_2"/>
</dbReference>
<dbReference type="KEGG" id="lyk:FLP23_10850"/>
<keyword evidence="2" id="KW-0732">Signal</keyword>
<keyword evidence="1" id="KW-0472">Membrane</keyword>
<dbReference type="Proteomes" id="UP000322159">
    <property type="component" value="Chromosome"/>
</dbReference>
<dbReference type="CDD" id="cd00198">
    <property type="entry name" value="vWFA"/>
    <property type="match status" value="1"/>
</dbReference>
<evidence type="ECO:0000259" key="3">
    <source>
        <dbReference type="PROSITE" id="PS50234"/>
    </source>
</evidence>
<accession>A0A5C1Y9Z3</accession>
<dbReference type="Pfam" id="PF19403">
    <property type="entry name" value="SpaA_2"/>
    <property type="match status" value="2"/>
</dbReference>
<reference evidence="4 5" key="1">
    <citation type="submission" date="2019-09" db="EMBL/GenBank/DDBJ databases">
        <title>Genome sequencing of strain KACC 19322.</title>
        <authorList>
            <person name="Heo J."/>
            <person name="Kim S.-J."/>
            <person name="Kim J.-S."/>
            <person name="Hong S.-B."/>
            <person name="Kwon S.-W."/>
        </authorList>
    </citation>
    <scope>NUCLEOTIDE SEQUENCE [LARGE SCALE GENOMIC DNA]</scope>
    <source>
        <strain evidence="4 5">KACC 19322</strain>
    </source>
</reference>
<protein>
    <submittedName>
        <fullName evidence="4">VWA domain-containing protein</fullName>
    </submittedName>
</protein>
<dbReference type="EMBL" id="CP043504">
    <property type="protein sequence ID" value="QEO10460.1"/>
    <property type="molecule type" value="Genomic_DNA"/>
</dbReference>
<feature type="chain" id="PRO_5038645694" evidence="2">
    <location>
        <begin position="28"/>
        <end position="1029"/>
    </location>
</feature>
<dbReference type="SMART" id="SM00327">
    <property type="entry name" value="VWA"/>
    <property type="match status" value="1"/>
</dbReference>
<evidence type="ECO:0000256" key="2">
    <source>
        <dbReference type="SAM" id="SignalP"/>
    </source>
</evidence>
<gene>
    <name evidence="4" type="ORF">FLP23_10850</name>
</gene>
<feature type="signal peptide" evidence="2">
    <location>
        <begin position="1"/>
        <end position="27"/>
    </location>
</feature>
<dbReference type="OrthoDB" id="134475at2"/>
<proteinExistence type="predicted"/>
<dbReference type="InterPro" id="IPR006311">
    <property type="entry name" value="TAT_signal"/>
</dbReference>
<dbReference type="AlphaFoldDB" id="A0A5C1Y9Z3"/>
<dbReference type="InterPro" id="IPR002035">
    <property type="entry name" value="VWF_A"/>
</dbReference>